<feature type="compositionally biased region" description="Pro residues" evidence="1">
    <location>
        <begin position="167"/>
        <end position="176"/>
    </location>
</feature>
<evidence type="ECO:0000313" key="3">
    <source>
        <dbReference type="Proteomes" id="UP001162640"/>
    </source>
</evidence>
<dbReference type="EMBL" id="BLQM01000276">
    <property type="protein sequence ID" value="GMH80093.1"/>
    <property type="molecule type" value="Genomic_DNA"/>
</dbReference>
<sequence length="202" mass="22290">MSTSSTRGHSRKNQCFYFLSFLRDASFFSNPNLSVLDIAGGKGDLAWLIENTTTNATTTTMMIDPRSSNHSHLLKSVDYLPANPSVTEERTAPGPGHQPLATLLDLMSGSDQAFTTPSHLPLHFTKELIDTITQNDFSSFQTYYESELSRLPPPGNVIKPNTTLNTTPPPPPPPSPSSETQRFSWASTPTPQPSLWSTWRSH</sequence>
<dbReference type="AlphaFoldDB" id="A0A9W7B415"/>
<feature type="compositionally biased region" description="Polar residues" evidence="1">
    <location>
        <begin position="179"/>
        <end position="202"/>
    </location>
</feature>
<reference evidence="3" key="1">
    <citation type="journal article" date="2023" name="Commun. Biol.">
        <title>Genome analysis of Parmales, the sister group of diatoms, reveals the evolutionary specialization of diatoms from phago-mixotrophs to photoautotrophs.</title>
        <authorList>
            <person name="Ban H."/>
            <person name="Sato S."/>
            <person name="Yoshikawa S."/>
            <person name="Yamada K."/>
            <person name="Nakamura Y."/>
            <person name="Ichinomiya M."/>
            <person name="Sato N."/>
            <person name="Blanc-Mathieu R."/>
            <person name="Endo H."/>
            <person name="Kuwata A."/>
            <person name="Ogata H."/>
        </authorList>
    </citation>
    <scope>NUCLEOTIDE SEQUENCE [LARGE SCALE GENOMIC DNA]</scope>
</reference>
<comment type="caution">
    <text evidence="2">The sequence shown here is derived from an EMBL/GenBank/DDBJ whole genome shotgun (WGS) entry which is preliminary data.</text>
</comment>
<accession>A0A9W7B415</accession>
<feature type="region of interest" description="Disordered" evidence="1">
    <location>
        <begin position="148"/>
        <end position="202"/>
    </location>
</feature>
<evidence type="ECO:0000313" key="2">
    <source>
        <dbReference type="EMBL" id="GMH80093.1"/>
    </source>
</evidence>
<dbReference type="Proteomes" id="UP001162640">
    <property type="component" value="Unassembled WGS sequence"/>
</dbReference>
<protein>
    <submittedName>
        <fullName evidence="2">Uncharacterized protein</fullName>
    </submittedName>
</protein>
<organism evidence="2 3">
    <name type="scientific">Triparma laevis f. inornata</name>
    <dbReference type="NCBI Taxonomy" id="1714386"/>
    <lineage>
        <taxon>Eukaryota</taxon>
        <taxon>Sar</taxon>
        <taxon>Stramenopiles</taxon>
        <taxon>Ochrophyta</taxon>
        <taxon>Bolidophyceae</taxon>
        <taxon>Parmales</taxon>
        <taxon>Triparmaceae</taxon>
        <taxon>Triparma</taxon>
    </lineage>
</organism>
<proteinExistence type="predicted"/>
<evidence type="ECO:0000256" key="1">
    <source>
        <dbReference type="SAM" id="MobiDB-lite"/>
    </source>
</evidence>
<name>A0A9W7B415_9STRA</name>
<gene>
    <name evidence="2" type="ORF">TL16_g08402</name>
</gene>